<gene>
    <name evidence="1" type="ORF">FJV41_04805</name>
</gene>
<accession>A0A540X770</accession>
<sequence>MKRDPPGSKAPSAHLEGLGSSLMHTVRVWQVAPLHTRWTAMLPVRAGSEEEARRLVAEALARNPDMGGGPPRNAIGLFEPGSGRRGPRFNLSDSTPLPPASRYLEFMPAGADMVYAQYALAQRILESAAPLLEDARWYAILTQCEDILDCWELTAGRLRYERHLTEEEQARELLQQLEPSLRGRLD</sequence>
<dbReference type="RefSeq" id="WP_141641209.1">
    <property type="nucleotide sequence ID" value="NZ_VIFM01000012.1"/>
</dbReference>
<keyword evidence="2" id="KW-1185">Reference proteome</keyword>
<comment type="caution">
    <text evidence="1">The sequence shown here is derived from an EMBL/GenBank/DDBJ whole genome shotgun (WGS) entry which is preliminary data.</text>
</comment>
<dbReference type="OrthoDB" id="5523993at2"/>
<organism evidence="1 2">
    <name type="scientific">Myxococcus llanfairpwllgwyngyllgogerychwyrndrobwllllantysiliogogogochensis</name>
    <dbReference type="NCBI Taxonomy" id="2590453"/>
    <lineage>
        <taxon>Bacteria</taxon>
        <taxon>Pseudomonadati</taxon>
        <taxon>Myxococcota</taxon>
        <taxon>Myxococcia</taxon>
        <taxon>Myxococcales</taxon>
        <taxon>Cystobacterineae</taxon>
        <taxon>Myxococcaceae</taxon>
        <taxon>Myxococcus</taxon>
    </lineage>
</organism>
<dbReference type="EMBL" id="VIFM01000012">
    <property type="protein sequence ID" value="TQF17115.1"/>
    <property type="molecule type" value="Genomic_DNA"/>
</dbReference>
<dbReference type="Proteomes" id="UP000315369">
    <property type="component" value="Unassembled WGS sequence"/>
</dbReference>
<name>A0A540X770_9BACT</name>
<protein>
    <submittedName>
        <fullName evidence="1">Uncharacterized protein</fullName>
    </submittedName>
</protein>
<proteinExistence type="predicted"/>
<reference evidence="1 2" key="1">
    <citation type="submission" date="2019-06" db="EMBL/GenBank/DDBJ databases">
        <authorList>
            <person name="Livingstone P."/>
            <person name="Whitworth D."/>
        </authorList>
    </citation>
    <scope>NUCLEOTIDE SEQUENCE [LARGE SCALE GENOMIC DNA]</scope>
    <source>
        <strain evidence="1 2">AM401</strain>
    </source>
</reference>
<evidence type="ECO:0000313" key="1">
    <source>
        <dbReference type="EMBL" id="TQF17115.1"/>
    </source>
</evidence>
<evidence type="ECO:0000313" key="2">
    <source>
        <dbReference type="Proteomes" id="UP000315369"/>
    </source>
</evidence>
<dbReference type="AlphaFoldDB" id="A0A540X770"/>